<comment type="caution">
    <text evidence="2">The sequence shown here is derived from an EMBL/GenBank/DDBJ whole genome shotgun (WGS) entry which is preliminary data.</text>
</comment>
<organism evidence="2 3">
    <name type="scientific">Pseudaeromonas sharmana</name>
    <dbReference type="NCBI Taxonomy" id="328412"/>
    <lineage>
        <taxon>Bacteria</taxon>
        <taxon>Pseudomonadati</taxon>
        <taxon>Pseudomonadota</taxon>
        <taxon>Gammaproteobacteria</taxon>
        <taxon>Aeromonadales</taxon>
        <taxon>Aeromonadaceae</taxon>
        <taxon>Pseudaeromonas</taxon>
    </lineage>
</organism>
<dbReference type="Gene3D" id="3.40.630.30">
    <property type="match status" value="1"/>
</dbReference>
<dbReference type="EC" id="2.3.1.-" evidence="2"/>
<reference evidence="3" key="1">
    <citation type="journal article" date="2019" name="Int. J. Syst. Evol. Microbiol.">
        <title>The Global Catalogue of Microorganisms (GCM) 10K type strain sequencing project: providing services to taxonomists for standard genome sequencing and annotation.</title>
        <authorList>
            <consortium name="The Broad Institute Genomics Platform"/>
            <consortium name="The Broad Institute Genome Sequencing Center for Infectious Disease"/>
            <person name="Wu L."/>
            <person name="Ma J."/>
        </authorList>
    </citation>
    <scope>NUCLEOTIDE SEQUENCE [LARGE SCALE GENOMIC DNA]</scope>
    <source>
        <strain evidence="3">CCUG 54939</strain>
    </source>
</reference>
<dbReference type="GO" id="GO:0016746">
    <property type="term" value="F:acyltransferase activity"/>
    <property type="evidence" value="ECO:0007669"/>
    <property type="project" value="UniProtKB-KW"/>
</dbReference>
<keyword evidence="2" id="KW-0808">Transferase</keyword>
<evidence type="ECO:0000259" key="1">
    <source>
        <dbReference type="PROSITE" id="PS51729"/>
    </source>
</evidence>
<dbReference type="RefSeq" id="WP_377151125.1">
    <property type="nucleotide sequence ID" value="NZ_JBHSAF010000003.1"/>
</dbReference>
<dbReference type="Proteomes" id="UP001595692">
    <property type="component" value="Unassembled WGS sequence"/>
</dbReference>
<dbReference type="InterPro" id="IPR031165">
    <property type="entry name" value="GNAT_YJDJ"/>
</dbReference>
<evidence type="ECO:0000313" key="3">
    <source>
        <dbReference type="Proteomes" id="UP001595692"/>
    </source>
</evidence>
<evidence type="ECO:0000313" key="2">
    <source>
        <dbReference type="EMBL" id="MFC3912911.1"/>
    </source>
</evidence>
<dbReference type="PROSITE" id="PS51729">
    <property type="entry name" value="GNAT_YJDJ"/>
    <property type="match status" value="1"/>
</dbReference>
<dbReference type="Pfam" id="PF14542">
    <property type="entry name" value="Acetyltransf_CG"/>
    <property type="match status" value="1"/>
</dbReference>
<dbReference type="PANTHER" id="PTHR31435:SF9">
    <property type="entry name" value="PROTEIN NATD1"/>
    <property type="match status" value="1"/>
</dbReference>
<feature type="domain" description="N-acetyltransferase" evidence="1">
    <location>
        <begin position="6"/>
        <end position="87"/>
    </location>
</feature>
<name>A0ABV8CLE5_9GAMM</name>
<protein>
    <submittedName>
        <fullName evidence="2">GNAT family N-acetyltransferase</fullName>
        <ecNumber evidence="2">2.3.1.-</ecNumber>
    </submittedName>
</protein>
<keyword evidence="3" id="KW-1185">Reference proteome</keyword>
<dbReference type="EMBL" id="JBHSAF010000003">
    <property type="protein sequence ID" value="MFC3912911.1"/>
    <property type="molecule type" value="Genomic_DNA"/>
</dbReference>
<gene>
    <name evidence="2" type="ORF">ACFOSS_05465</name>
</gene>
<proteinExistence type="predicted"/>
<keyword evidence="2" id="KW-0012">Acyltransferase</keyword>
<dbReference type="PANTHER" id="PTHR31435">
    <property type="entry name" value="PROTEIN NATD1"/>
    <property type="match status" value="1"/>
</dbReference>
<dbReference type="InterPro" id="IPR045057">
    <property type="entry name" value="Gcn5-rel_NAT"/>
</dbReference>
<dbReference type="InterPro" id="IPR016181">
    <property type="entry name" value="Acyl_CoA_acyltransferase"/>
</dbReference>
<sequence length="87" mass="10295">MQVQVQHQHDLHRFIITLPQGVARLEYSLQEKWVNIFHTWVPDSLRGKGVADALMRACADWSTQQHLQMVATCSYALRWLDRHKNRK</sequence>
<dbReference type="SUPFAM" id="SSF55729">
    <property type="entry name" value="Acyl-CoA N-acyltransferases (Nat)"/>
    <property type="match status" value="1"/>
</dbReference>
<accession>A0ABV8CLE5</accession>